<dbReference type="EMBL" id="JBBLZC010000008">
    <property type="protein sequence ID" value="MEK0083454.1"/>
    <property type="molecule type" value="Genomic_DNA"/>
</dbReference>
<comment type="caution">
    <text evidence="1">The sequence shown here is derived from an EMBL/GenBank/DDBJ whole genome shotgun (WGS) entry which is preliminary data.</text>
</comment>
<protein>
    <submittedName>
        <fullName evidence="1">YbjN domain-containing protein</fullName>
    </submittedName>
</protein>
<organism evidence="1 2">
    <name type="scientific">Benzoatithermus flavus</name>
    <dbReference type="NCBI Taxonomy" id="3108223"/>
    <lineage>
        <taxon>Bacteria</taxon>
        <taxon>Pseudomonadati</taxon>
        <taxon>Pseudomonadota</taxon>
        <taxon>Alphaproteobacteria</taxon>
        <taxon>Geminicoccales</taxon>
        <taxon>Geminicoccaceae</taxon>
        <taxon>Benzoatithermus</taxon>
    </lineage>
</organism>
<dbReference type="RefSeq" id="WP_418159303.1">
    <property type="nucleotide sequence ID" value="NZ_JBBLZC010000008.1"/>
</dbReference>
<dbReference type="Proteomes" id="UP001375743">
    <property type="component" value="Unassembled WGS sequence"/>
</dbReference>
<evidence type="ECO:0000313" key="2">
    <source>
        <dbReference type="Proteomes" id="UP001375743"/>
    </source>
</evidence>
<name>A0ABU8XQU8_9PROT</name>
<evidence type="ECO:0000313" key="1">
    <source>
        <dbReference type="EMBL" id="MEK0083454.1"/>
    </source>
</evidence>
<keyword evidence="2" id="KW-1185">Reference proteome</keyword>
<reference evidence="1 2" key="1">
    <citation type="submission" date="2024-01" db="EMBL/GenBank/DDBJ databases">
        <title>Multi-omics insights into the function and evolution of sodium benzoate biodegradation pathways in Benzoatithermus flavus gen. nov., sp. nov. from hot spring.</title>
        <authorList>
            <person name="Hu C.-J."/>
            <person name="Li W.-J."/>
        </authorList>
    </citation>
    <scope>NUCLEOTIDE SEQUENCE [LARGE SCALE GENOMIC DNA]</scope>
    <source>
        <strain evidence="1 2">SYSU G07066</strain>
    </source>
</reference>
<gene>
    <name evidence="1" type="ORF">U1T56_09850</name>
</gene>
<dbReference type="Pfam" id="PF10722">
    <property type="entry name" value="YbjN"/>
    <property type="match status" value="1"/>
</dbReference>
<accession>A0ABU8XQU8</accession>
<sequence length="169" mass="19063">MSSLHPDDIQDESSANPLDLVEKLAVANDWPFHRQNEEELAAEVAGQWCHYKLWFSWHPELGVMHLSCALDMKVPSKKRNPVYALLAMANEKLWLGHFDLWSEEGLPVFRHAVLFREGAVASGELIEDLVDIAVSECERFYPAFQFVIWGGKEPAEAITAALLETEGEA</sequence>
<dbReference type="InterPro" id="IPR019660">
    <property type="entry name" value="Put_sensory_transdc_reg_YbjN"/>
</dbReference>
<dbReference type="CDD" id="cd17033">
    <property type="entry name" value="DR1245-like"/>
    <property type="match status" value="1"/>
</dbReference>
<proteinExistence type="predicted"/>